<dbReference type="SUPFAM" id="SSF74650">
    <property type="entry name" value="Galactose mutarotase-like"/>
    <property type="match status" value="1"/>
</dbReference>
<dbReference type="InterPro" id="IPR011013">
    <property type="entry name" value="Gal_mutarotase_sf_dom"/>
</dbReference>
<dbReference type="GO" id="GO:0005737">
    <property type="term" value="C:cytoplasm"/>
    <property type="evidence" value="ECO:0007669"/>
    <property type="project" value="TreeGrafter"/>
</dbReference>
<keyword evidence="2" id="KW-1185">Reference proteome</keyword>
<dbReference type="Gene3D" id="2.70.98.10">
    <property type="match status" value="2"/>
</dbReference>
<dbReference type="GO" id="GO:0005975">
    <property type="term" value="P:carbohydrate metabolic process"/>
    <property type="evidence" value="ECO:0007669"/>
    <property type="project" value="InterPro"/>
</dbReference>
<comment type="caution">
    <text evidence="1">The sequence shown here is derived from an EMBL/GenBank/DDBJ whole genome shotgun (WGS) entry which is preliminary data.</text>
</comment>
<evidence type="ECO:0000313" key="1">
    <source>
        <dbReference type="EMBL" id="KAG5459964.1"/>
    </source>
</evidence>
<dbReference type="EMBL" id="JAEFCI010006003">
    <property type="protein sequence ID" value="KAG5459964.1"/>
    <property type="molecule type" value="Genomic_DNA"/>
</dbReference>
<protein>
    <submittedName>
        <fullName evidence="1">Uncharacterized protein</fullName>
    </submittedName>
</protein>
<sequence>MPVQILSPPSEPERVVLTHAPSGDTCEVYLHGATLTSWLDGSKGIRGGIPLVFPQFAAPEQTADDDSEVAGRFSLDETHISEQARQLWPFKFQLIYTVTLKASSLSTYITDVSKLSIHGLKGCKYTDKTDGMKQKRRTEEVIKISGALDAVHDNVVTNDFVLDVGHGPDFGGVLVHKDGFQDVGKSSARNFCRCFPNSQPISVGC</sequence>
<name>A0A8H7ZVK8_9FUNG</name>
<gene>
    <name evidence="1" type="ORF">BJ554DRAFT_8052</name>
</gene>
<accession>A0A8H7ZVK8</accession>
<proteinExistence type="predicted"/>
<dbReference type="GO" id="GO:0030246">
    <property type="term" value="F:carbohydrate binding"/>
    <property type="evidence" value="ECO:0007669"/>
    <property type="project" value="InterPro"/>
</dbReference>
<reference evidence="1 2" key="1">
    <citation type="journal article" name="Sci. Rep.">
        <title>Genome-scale phylogenetic analyses confirm Olpidium as the closest living zoosporic fungus to the non-flagellated, terrestrial fungi.</title>
        <authorList>
            <person name="Chang Y."/>
            <person name="Rochon D."/>
            <person name="Sekimoto S."/>
            <person name="Wang Y."/>
            <person name="Chovatia M."/>
            <person name="Sandor L."/>
            <person name="Salamov A."/>
            <person name="Grigoriev I.V."/>
            <person name="Stajich J.E."/>
            <person name="Spatafora J.W."/>
        </authorList>
    </citation>
    <scope>NUCLEOTIDE SEQUENCE [LARGE SCALE GENOMIC DNA]</scope>
    <source>
        <strain evidence="1">S191</strain>
    </source>
</reference>
<dbReference type="PANTHER" id="PTHR11122:SF13">
    <property type="entry name" value="GLUCOSE-6-PHOSPHATE 1-EPIMERASE"/>
    <property type="match status" value="1"/>
</dbReference>
<organism evidence="1 2">
    <name type="scientific">Olpidium bornovanus</name>
    <dbReference type="NCBI Taxonomy" id="278681"/>
    <lineage>
        <taxon>Eukaryota</taxon>
        <taxon>Fungi</taxon>
        <taxon>Fungi incertae sedis</taxon>
        <taxon>Olpidiomycota</taxon>
        <taxon>Olpidiomycotina</taxon>
        <taxon>Olpidiomycetes</taxon>
        <taxon>Olpidiales</taxon>
        <taxon>Olpidiaceae</taxon>
        <taxon>Olpidium</taxon>
    </lineage>
</organism>
<dbReference type="OrthoDB" id="1659429at2759"/>
<dbReference type="GO" id="GO:0047938">
    <property type="term" value="F:glucose-6-phosphate 1-epimerase activity"/>
    <property type="evidence" value="ECO:0007669"/>
    <property type="project" value="TreeGrafter"/>
</dbReference>
<dbReference type="InterPro" id="IPR014718">
    <property type="entry name" value="GH-type_carb-bd"/>
</dbReference>
<dbReference type="Proteomes" id="UP000673691">
    <property type="component" value="Unassembled WGS sequence"/>
</dbReference>
<dbReference type="PANTHER" id="PTHR11122">
    <property type="entry name" value="APOSPORY-ASSOCIATED PROTEIN C-RELATED"/>
    <property type="match status" value="1"/>
</dbReference>
<dbReference type="AlphaFoldDB" id="A0A8H7ZVK8"/>
<evidence type="ECO:0000313" key="2">
    <source>
        <dbReference type="Proteomes" id="UP000673691"/>
    </source>
</evidence>